<dbReference type="Gene3D" id="1.25.40.20">
    <property type="entry name" value="Ankyrin repeat-containing domain"/>
    <property type="match status" value="1"/>
</dbReference>
<name>A0A812Z4M6_9DINO</name>
<dbReference type="PANTHER" id="PTHR22708">
    <property type="entry name" value="LEUCINE-RICH REPEAT-CONTAINING PROTEIN 56"/>
    <property type="match status" value="1"/>
</dbReference>
<feature type="compositionally biased region" description="Acidic residues" evidence="2">
    <location>
        <begin position="336"/>
        <end position="356"/>
    </location>
</feature>
<feature type="non-terminal residue" evidence="3">
    <location>
        <position position="1"/>
    </location>
</feature>
<evidence type="ECO:0000256" key="2">
    <source>
        <dbReference type="SAM" id="MobiDB-lite"/>
    </source>
</evidence>
<feature type="region of interest" description="Disordered" evidence="2">
    <location>
        <begin position="335"/>
        <end position="359"/>
    </location>
</feature>
<organism evidence="3 4">
    <name type="scientific">Symbiodinium necroappetens</name>
    <dbReference type="NCBI Taxonomy" id="1628268"/>
    <lineage>
        <taxon>Eukaryota</taxon>
        <taxon>Sar</taxon>
        <taxon>Alveolata</taxon>
        <taxon>Dinophyceae</taxon>
        <taxon>Suessiales</taxon>
        <taxon>Symbiodiniaceae</taxon>
        <taxon>Symbiodinium</taxon>
    </lineage>
</organism>
<dbReference type="Proteomes" id="UP000601435">
    <property type="component" value="Unassembled WGS sequence"/>
</dbReference>
<dbReference type="SMART" id="SM00248">
    <property type="entry name" value="ANK"/>
    <property type="match status" value="3"/>
</dbReference>
<keyword evidence="1" id="KW-0040">ANK repeat</keyword>
<dbReference type="AlphaFoldDB" id="A0A812Z4M6"/>
<dbReference type="PROSITE" id="PS50088">
    <property type="entry name" value="ANK_REPEAT"/>
    <property type="match status" value="1"/>
</dbReference>
<keyword evidence="4" id="KW-1185">Reference proteome</keyword>
<dbReference type="SUPFAM" id="SSF52058">
    <property type="entry name" value="L domain-like"/>
    <property type="match status" value="1"/>
</dbReference>
<comment type="caution">
    <text evidence="3">The sequence shown here is derived from an EMBL/GenBank/DDBJ whole genome shotgun (WGS) entry which is preliminary data.</text>
</comment>
<dbReference type="PANTHER" id="PTHR22708:SF0">
    <property type="entry name" value="LEUCINE-RICH REPEAT-CONTAINING PROTEIN 56"/>
    <property type="match status" value="1"/>
</dbReference>
<gene>
    <name evidence="3" type="primary">LRRC56</name>
    <name evidence="3" type="ORF">SNEC2469_LOCUS24069</name>
</gene>
<dbReference type="SUPFAM" id="SSF48403">
    <property type="entry name" value="Ankyrin repeat"/>
    <property type="match status" value="1"/>
</dbReference>
<protein>
    <submittedName>
        <fullName evidence="3">LRRC56 protein</fullName>
    </submittedName>
</protein>
<dbReference type="InterPro" id="IPR040091">
    <property type="entry name" value="LRRC56"/>
</dbReference>
<feature type="region of interest" description="Disordered" evidence="2">
    <location>
        <begin position="394"/>
        <end position="421"/>
    </location>
</feature>
<dbReference type="EMBL" id="CAJNJA010045780">
    <property type="protein sequence ID" value="CAE7812107.1"/>
    <property type="molecule type" value="Genomic_DNA"/>
</dbReference>
<sequence length="450" mass="48267">VLWLCRCSLQDLGGITVLPVLEELYVSFNDVSDLSPLLSHEALQILDMEGNLVDDFEEIQSLEVVSTLRELDISLNPVRKQEAVTRERILEALPHLEVLDTIPRKACHTDGGCGHFGGHAAQASLPVAGGHSFGPALAEVIHQSLGRLEESDLARLVGEKLLLGFPESLAANDLGQTAVTWAADYGLAKVLQLLLSPLCDARSWALDKVESNGWYPLFRAAWNGRAECAKLLLRAAADVEGVAGAGRYSPLMSAARWGHNEVVGLLLSAAAEPARCNRYGEDAWVLAKGQGHGQVLQLMSDAGAHERDLFEEEWRTSNRARRTLGQGWAKAQLEVSDAELEPLSEEEAAEAAEAEEDMQRNDELCSVAALLQQVAAETAARPADDSGDRALQELRRRAKASSAELATPPAPLSAEKELPSSEISSAVAAFRESLLGTLGSACGNGAFGET</sequence>
<evidence type="ECO:0000313" key="3">
    <source>
        <dbReference type="EMBL" id="CAE7812107.1"/>
    </source>
</evidence>
<dbReference type="Pfam" id="PF00023">
    <property type="entry name" value="Ank"/>
    <property type="match status" value="1"/>
</dbReference>
<dbReference type="Gene3D" id="3.80.10.10">
    <property type="entry name" value="Ribonuclease Inhibitor"/>
    <property type="match status" value="1"/>
</dbReference>
<dbReference type="InterPro" id="IPR002110">
    <property type="entry name" value="Ankyrin_rpt"/>
</dbReference>
<evidence type="ECO:0000256" key="1">
    <source>
        <dbReference type="PROSITE-ProRule" id="PRU00023"/>
    </source>
</evidence>
<dbReference type="OrthoDB" id="442396at2759"/>
<feature type="repeat" description="ANK" evidence="1">
    <location>
        <begin position="212"/>
        <end position="244"/>
    </location>
</feature>
<evidence type="ECO:0000313" key="4">
    <source>
        <dbReference type="Proteomes" id="UP000601435"/>
    </source>
</evidence>
<dbReference type="InterPro" id="IPR032675">
    <property type="entry name" value="LRR_dom_sf"/>
</dbReference>
<reference evidence="3" key="1">
    <citation type="submission" date="2021-02" db="EMBL/GenBank/DDBJ databases">
        <authorList>
            <person name="Dougan E. K."/>
            <person name="Rhodes N."/>
            <person name="Thang M."/>
            <person name="Chan C."/>
        </authorList>
    </citation>
    <scope>NUCLEOTIDE SEQUENCE</scope>
</reference>
<dbReference type="Pfam" id="PF12796">
    <property type="entry name" value="Ank_2"/>
    <property type="match status" value="1"/>
</dbReference>
<dbReference type="InterPro" id="IPR036770">
    <property type="entry name" value="Ankyrin_rpt-contain_sf"/>
</dbReference>
<proteinExistence type="predicted"/>
<feature type="non-terminal residue" evidence="3">
    <location>
        <position position="450"/>
    </location>
</feature>
<accession>A0A812Z4M6</accession>